<keyword evidence="3" id="KW-1185">Reference proteome</keyword>
<reference evidence="2 3" key="1">
    <citation type="submission" date="2018-01" db="EMBL/GenBank/DDBJ databases">
        <title>Genome characterization of the sugarcane-associated fungus Trichoderma ghanense CCMA-1212 and their application in lignocelulose bioconversion.</title>
        <authorList>
            <person name="Steindorff A.S."/>
            <person name="Mendes T.D."/>
            <person name="Vilela E.S.D."/>
            <person name="Rodrigues D.S."/>
            <person name="Formighieri E.F."/>
            <person name="Melo I.S."/>
            <person name="Favaro L.C.L."/>
        </authorList>
    </citation>
    <scope>NUCLEOTIDE SEQUENCE [LARGE SCALE GENOMIC DNA]</scope>
    <source>
        <strain evidence="2 3">CCMA-1212</strain>
    </source>
</reference>
<protein>
    <submittedName>
        <fullName evidence="2">Uncharacterized protein</fullName>
    </submittedName>
</protein>
<feature type="region of interest" description="Disordered" evidence="1">
    <location>
        <begin position="659"/>
        <end position="678"/>
    </location>
</feature>
<feature type="compositionally biased region" description="Acidic residues" evidence="1">
    <location>
        <begin position="1228"/>
        <end position="1239"/>
    </location>
</feature>
<comment type="caution">
    <text evidence="2">The sequence shown here is derived from an EMBL/GenBank/DDBJ whole genome shotgun (WGS) entry which is preliminary data.</text>
</comment>
<feature type="region of interest" description="Disordered" evidence="1">
    <location>
        <begin position="1117"/>
        <end position="1139"/>
    </location>
</feature>
<evidence type="ECO:0000313" key="3">
    <source>
        <dbReference type="Proteomes" id="UP001642720"/>
    </source>
</evidence>
<accession>A0ABY2HEH5</accession>
<proteinExistence type="predicted"/>
<dbReference type="RefSeq" id="XP_073562230.1">
    <property type="nucleotide sequence ID" value="XM_073699261.1"/>
</dbReference>
<dbReference type="GeneID" id="300573711"/>
<evidence type="ECO:0000256" key="1">
    <source>
        <dbReference type="SAM" id="MobiDB-lite"/>
    </source>
</evidence>
<evidence type="ECO:0000313" key="2">
    <source>
        <dbReference type="EMBL" id="TFB06029.1"/>
    </source>
</evidence>
<dbReference type="Proteomes" id="UP001642720">
    <property type="component" value="Unassembled WGS sequence"/>
</dbReference>
<feature type="region of interest" description="Disordered" evidence="1">
    <location>
        <begin position="1217"/>
        <end position="1245"/>
    </location>
</feature>
<organism evidence="2 3">
    <name type="scientific">Trichoderma ghanense</name>
    <dbReference type="NCBI Taxonomy" id="65468"/>
    <lineage>
        <taxon>Eukaryota</taxon>
        <taxon>Fungi</taxon>
        <taxon>Dikarya</taxon>
        <taxon>Ascomycota</taxon>
        <taxon>Pezizomycotina</taxon>
        <taxon>Sordariomycetes</taxon>
        <taxon>Hypocreomycetidae</taxon>
        <taxon>Hypocreales</taxon>
        <taxon>Hypocreaceae</taxon>
        <taxon>Trichoderma</taxon>
    </lineage>
</organism>
<sequence>MASSPLAIPVKLDAFIFNPDTCNGTETNQAKISPLTQPNYSYLQIKNFMLQNDVLHPIELHAAAPAARNSRITDLATGKTRQERLGVYLHWMIPRPYRTGAAATGQESNQSRAQRGLFTSNVATDKEDLATPLFPETPNRWLVIRKIVGNVEPPEAEASLDPVTAWVVESDWMRSIDEMDDTDGTKYDLQVDVSPYLQTGSTEEPTINEQAEVFIGGRIKAKEWNGSISQAKKRISLGVLNSSNQLFPDYMPHNSNVFSMLDSFEYAPSKYATRAVADYYVLGWHVNPEDDLMHLSDHSATTRGDRLQALSMALNKSDGPVPDDVAEWLKSTDSGRILCHGAMYGVRWNLKWDENNRPRVIADEVADQLHTQTPISVGTTPLDSLLSYVAAHQNGPIEELLNNLSALLQAQSESIENRRAGADEVQNYNFAKFAGGSRYVFQIDPKNPAAPPSDEAAALLKKLNESQALYDASARQLSRVQWKHFALWWRYVTDTERNHSAAMRQYKQEVQDLDWDWQRLVASLNSQTNAIGAAKDEIQKKLKLELKEAVAPVFSQQRDPTIFVGGVEAGWPTDYLEKLLVRLHSQIEKRTPPPPDEETDYGLQCVPEALQEMARSLIGEFLHYEMERPVEESSGVVKCQCKSCACACAAKSKFLVKDETKEKGKEDEKEETDKNVFPPLYHDDDGRDLWKNTQPWFPLFMEWEAEYYHIDYGKWDMEERATRSTQDKKFRYTVKQDDKPLWESKNDDRRTISGRILLLPQPVFSLVGQVERLFTTVPEDQLSPILPKDKRDQVLKDLRKLPFVSAPLDGFANHLLTLSEGSHLKPNVRYPGQKPVPMKDAYEDSVVIGLGAVELERMGVETDLTPYCSLVRVGTTPHSVFKPAVHGQFKLTKLNIIDKFGQAAAAIDPKRRHEGPPPIYPCISEYYEPQVYERNGFPNVVEQPKNRGDCQFVQVPPSINQPARLNMDFVKLDQHDGEYHWRPITEWENPIWGWVLVNYVDFGIQFFLHDGTFYREVRLAAPNNPNKGTQATDKWLPFKPPVDPQEIRQLDHLIEQFSGEGGRDYLNGFMDMATQATRNASTVPGAYAQCVNSLIGRPLALVNAGISLELSADARANQSTVGDQPSKRPPYTLLPDPHPDTKQYEFSIKLGDAARPHDGLVAYFRARDKPLPEDELKLDQLFTSFKPASPHDKSDRIKPIDTETFLRLKPFWLNPNDYNTKKGPQERDLEEVEEEDEEESKYTPQEKFTIDHNKKLTVVGLLMDPFTPVNAYSSILPVEPLALSTWTWESALKNMTAFFHFGPLMVEKDVPVYNPERVLLPNYDLEQLKEQKIEVKLPSLAVADWSWLQPYLDPEATRQQGSDEDEEATDEVYMALRLGKIDPVPQFAPGPLTALEGFLQMVHPITAPDVDGDKAQAR</sequence>
<feature type="compositionally biased region" description="Basic and acidic residues" evidence="1">
    <location>
        <begin position="659"/>
        <end position="674"/>
    </location>
</feature>
<gene>
    <name evidence="2" type="ORF">CCMA1212_001850</name>
</gene>
<dbReference type="EMBL" id="PPTA01000002">
    <property type="protein sequence ID" value="TFB06029.1"/>
    <property type="molecule type" value="Genomic_DNA"/>
</dbReference>
<name>A0ABY2HEH5_9HYPO</name>